<comment type="caution">
    <text evidence="1">The sequence shown here is derived from an EMBL/GenBank/DDBJ whole genome shotgun (WGS) entry which is preliminary data.</text>
</comment>
<dbReference type="EMBL" id="QMIE01000010">
    <property type="protein sequence ID" value="TVM16692.1"/>
    <property type="molecule type" value="Genomic_DNA"/>
</dbReference>
<gene>
    <name evidence="1" type="ORF">DPQ33_11930</name>
</gene>
<evidence type="ECO:0008006" key="3">
    <source>
        <dbReference type="Google" id="ProtNLM"/>
    </source>
</evidence>
<dbReference type="SUPFAM" id="SSF52540">
    <property type="entry name" value="P-loop containing nucleoside triphosphate hydrolases"/>
    <property type="match status" value="1"/>
</dbReference>
<dbReference type="Pfam" id="PF13481">
    <property type="entry name" value="AAA_25"/>
    <property type="match status" value="1"/>
</dbReference>
<reference evidence="1 2" key="1">
    <citation type="submission" date="2018-06" db="EMBL/GenBank/DDBJ databases">
        <title>Complete genome of Desulfovibrio indonesiensis P37SLT.</title>
        <authorList>
            <person name="Crispim J.S."/>
            <person name="Vidigal P.M.P."/>
            <person name="Silva L.C.F."/>
            <person name="Laguardia C.N."/>
            <person name="Araujo L.C."/>
            <person name="Dias R.S."/>
            <person name="Sousa M.P."/>
            <person name="Paula S.O."/>
            <person name="Silva C."/>
        </authorList>
    </citation>
    <scope>NUCLEOTIDE SEQUENCE [LARGE SCALE GENOMIC DNA]</scope>
    <source>
        <strain evidence="1 2">P37SLT</strain>
    </source>
</reference>
<keyword evidence="2" id="KW-1185">Reference proteome</keyword>
<protein>
    <recommendedName>
        <fullName evidence="3">AAA family ATPase</fullName>
    </recommendedName>
</protein>
<dbReference type="Gene3D" id="3.40.50.300">
    <property type="entry name" value="P-loop containing nucleotide triphosphate hydrolases"/>
    <property type="match status" value="1"/>
</dbReference>
<evidence type="ECO:0000313" key="1">
    <source>
        <dbReference type="EMBL" id="TVM16692.1"/>
    </source>
</evidence>
<accession>A0A7M3MEC5</accession>
<dbReference type="InterPro" id="IPR027417">
    <property type="entry name" value="P-loop_NTPase"/>
</dbReference>
<dbReference type="InterPro" id="IPR038724">
    <property type="entry name" value="RepA"/>
</dbReference>
<proteinExistence type="predicted"/>
<dbReference type="AlphaFoldDB" id="A0A7M3MEC5"/>
<organism evidence="1 2">
    <name type="scientific">Oceanidesulfovibrio indonesiensis</name>
    <dbReference type="NCBI Taxonomy" id="54767"/>
    <lineage>
        <taxon>Bacteria</taxon>
        <taxon>Pseudomonadati</taxon>
        <taxon>Thermodesulfobacteriota</taxon>
        <taxon>Desulfovibrionia</taxon>
        <taxon>Desulfovibrionales</taxon>
        <taxon>Desulfovibrionaceae</taxon>
        <taxon>Oceanidesulfovibrio</taxon>
    </lineage>
</organism>
<sequence>MTSEPAPIDWLVRGYLEAQTLSVLFGASGSMKSFLAIDMGMSIATGTPWHGFRVPNPGSVLYVAGEGFQGLRKRLRAWSVAHDVQHAPFYTAERGVQFPDKTAAAEVRQEAQRLEQPPRLIIIDTLARSLVGDENNAADMSAFIQGLDELRHDLQCAILIVHHSGWGEKERSRGSSALRAALDFEYRLDVHDEIRLLKATKVKDHEHPQDLAFEVEEVATGWTDPETGDEINSCVLRRSNAPEALKPKTKLTGATRVAFEALVKCTNRRRDEGGSIDLGTVKIHLDEWREQALSDSITASTKEDSKQKAFKRAVSRLLDIGRVEANDEYYWICE</sequence>
<dbReference type="CDD" id="cd01125">
    <property type="entry name" value="RepA_RSF1010_like"/>
    <property type="match status" value="1"/>
</dbReference>
<name>A0A7M3MEC5_9BACT</name>
<dbReference type="Proteomes" id="UP000448292">
    <property type="component" value="Unassembled WGS sequence"/>
</dbReference>
<evidence type="ECO:0000313" key="2">
    <source>
        <dbReference type="Proteomes" id="UP000448292"/>
    </source>
</evidence>